<dbReference type="RefSeq" id="WP_154425675.1">
    <property type="nucleotide sequence ID" value="NZ_VUNN01000014.1"/>
</dbReference>
<sequence length="207" mass="22971">MKELDDIIMRLEDTSLGTQLDAISSYYDSIEHAFDDFTQKAHISCPHDCGECCKGFTPPVTSSEALIIAAYTYFVQGRDVRPLMSFTKGSIQCPFCDLSREGGKCSIYKARPLLCRLFGASATRTKRGLEFRRCSKLNDLSLMPELLTEEDMPENPPIMDIFGLHLESLEGNSADTLPMQEGVENALNKLLMIISLLPLPPDVPNAS</sequence>
<evidence type="ECO:0000313" key="2">
    <source>
        <dbReference type="Proteomes" id="UP000460549"/>
    </source>
</evidence>
<accession>A0A7X2PD31</accession>
<dbReference type="AlphaFoldDB" id="A0A7X2PD31"/>
<dbReference type="Pfam" id="PF03692">
    <property type="entry name" value="CxxCxxCC"/>
    <property type="match status" value="1"/>
</dbReference>
<evidence type="ECO:0000313" key="1">
    <source>
        <dbReference type="EMBL" id="MSU06657.1"/>
    </source>
</evidence>
<comment type="caution">
    <text evidence="1">The sequence shown here is derived from an EMBL/GenBank/DDBJ whole genome shotgun (WGS) entry which is preliminary data.</text>
</comment>
<organism evidence="1 2">
    <name type="scientific">Bullifex porci</name>
    <dbReference type="NCBI Taxonomy" id="2606638"/>
    <lineage>
        <taxon>Bacteria</taxon>
        <taxon>Pseudomonadati</taxon>
        <taxon>Spirochaetota</taxon>
        <taxon>Spirochaetia</taxon>
        <taxon>Spirochaetales</taxon>
        <taxon>Spirochaetaceae</taxon>
        <taxon>Bullifex</taxon>
    </lineage>
</organism>
<proteinExistence type="predicted"/>
<dbReference type="EMBL" id="VUNN01000014">
    <property type="protein sequence ID" value="MSU06657.1"/>
    <property type="molecule type" value="Genomic_DNA"/>
</dbReference>
<dbReference type="Proteomes" id="UP000460549">
    <property type="component" value="Unassembled WGS sequence"/>
</dbReference>
<gene>
    <name evidence="1" type="ORF">FYJ80_07695</name>
</gene>
<protein>
    <submittedName>
        <fullName evidence="1">Uncharacterized protein</fullName>
    </submittedName>
</protein>
<reference evidence="1 2" key="1">
    <citation type="submission" date="2019-08" db="EMBL/GenBank/DDBJ databases">
        <title>In-depth cultivation of the pig gut microbiome towards novel bacterial diversity and tailored functional studies.</title>
        <authorList>
            <person name="Wylensek D."/>
            <person name="Hitch T.C.A."/>
            <person name="Clavel T."/>
        </authorList>
    </citation>
    <scope>NUCLEOTIDE SEQUENCE [LARGE SCALE GENOMIC DNA]</scope>
    <source>
        <strain evidence="1 2">NM-380-WT-3C1</strain>
    </source>
</reference>
<keyword evidence="2" id="KW-1185">Reference proteome</keyword>
<dbReference type="InterPro" id="IPR005358">
    <property type="entry name" value="Puta_zinc/iron-chelating_dom"/>
</dbReference>
<name>A0A7X2PD31_9SPIO</name>